<keyword evidence="1" id="KW-0689">Ribosomal protein</keyword>
<keyword evidence="1" id="KW-0687">Ribonucleoprotein</keyword>
<accession>A0A1R1X8Z5</accession>
<dbReference type="Pfam" id="PF12824">
    <property type="entry name" value="MRP-L20"/>
    <property type="match status" value="1"/>
</dbReference>
<dbReference type="OrthoDB" id="6021263at2759"/>
<organism evidence="1 2">
    <name type="scientific">Smittium culicis</name>
    <dbReference type="NCBI Taxonomy" id="133412"/>
    <lineage>
        <taxon>Eukaryota</taxon>
        <taxon>Fungi</taxon>
        <taxon>Fungi incertae sedis</taxon>
        <taxon>Zoopagomycota</taxon>
        <taxon>Kickxellomycotina</taxon>
        <taxon>Harpellomycetes</taxon>
        <taxon>Harpellales</taxon>
        <taxon>Legeriomycetaceae</taxon>
        <taxon>Smittium</taxon>
    </lineage>
</organism>
<dbReference type="STRING" id="133412.A0A1R1X8Z5"/>
<name>A0A1R1X8Z5_9FUNG</name>
<dbReference type="GO" id="GO:0003735">
    <property type="term" value="F:structural constituent of ribosome"/>
    <property type="evidence" value="ECO:0007669"/>
    <property type="project" value="TreeGrafter"/>
</dbReference>
<dbReference type="PANTHER" id="PTHR28266">
    <property type="entry name" value="54S RIBOSOMAL PROTEIN L20, MITOCHONDRIAL"/>
    <property type="match status" value="1"/>
</dbReference>
<evidence type="ECO:0000313" key="2">
    <source>
        <dbReference type="Proteomes" id="UP000187283"/>
    </source>
</evidence>
<sequence>MNNKLNTRFLTSIPLLSKQLLKPKNVCINNYTTVQSNNLSRYGNPANFPHAKQFLGNSKFIINKYQTSARNYSSGFVTDEQQIDINQLPSKKNFFKTKVYSKYVMEDNSIFESRVEIPVPNSKANKESALSQAELPPLINKHDIDSINGTNKYVKLSDEQVAELVKLRNEDPVHWTRTRLAKKYGCSEVFVGMVAKCPKWRITQIQAENEAKWSKMGYKKRLIKINRIRRRIAW</sequence>
<comment type="caution">
    <text evidence="1">The sequence shown here is derived from an EMBL/GenBank/DDBJ whole genome shotgun (WGS) entry which is preliminary data.</text>
</comment>
<evidence type="ECO:0000313" key="1">
    <source>
        <dbReference type="EMBL" id="OMJ11078.1"/>
    </source>
</evidence>
<gene>
    <name evidence="1" type="ORF">AYI70_g9937</name>
</gene>
<proteinExistence type="predicted"/>
<dbReference type="GO" id="GO:0005762">
    <property type="term" value="C:mitochondrial large ribosomal subunit"/>
    <property type="evidence" value="ECO:0007669"/>
    <property type="project" value="TreeGrafter"/>
</dbReference>
<dbReference type="EMBL" id="LSSN01004708">
    <property type="protein sequence ID" value="OMJ11078.1"/>
    <property type="molecule type" value="Genomic_DNA"/>
</dbReference>
<dbReference type="AlphaFoldDB" id="A0A1R1X8Z5"/>
<dbReference type="PANTHER" id="PTHR28266:SF1">
    <property type="entry name" value="LARGE RIBOSOMAL SUBUNIT PROTEIN ML58"/>
    <property type="match status" value="1"/>
</dbReference>
<protein>
    <submittedName>
        <fullName evidence="1">54S ribosomal protein L20, mitochondrial</fullName>
    </submittedName>
</protein>
<reference evidence="1 2" key="1">
    <citation type="submission" date="2017-01" db="EMBL/GenBank/DDBJ databases">
        <authorList>
            <person name="Mah S.A."/>
            <person name="Swanson W.J."/>
            <person name="Moy G.W."/>
            <person name="Vacquier V.D."/>
        </authorList>
    </citation>
    <scope>NUCLEOTIDE SEQUENCE [LARGE SCALE GENOMIC DNA]</scope>
    <source>
        <strain evidence="1 2">GSMNP</strain>
    </source>
</reference>
<dbReference type="Proteomes" id="UP000187283">
    <property type="component" value="Unassembled WGS sequence"/>
</dbReference>
<keyword evidence="2" id="KW-1185">Reference proteome</keyword>
<dbReference type="InterPro" id="IPR024388">
    <property type="entry name" value="Ribosomal_mL58"/>
</dbReference>